<evidence type="ECO:0000259" key="10">
    <source>
        <dbReference type="Pfam" id="PF08501"/>
    </source>
</evidence>
<comment type="pathway">
    <text evidence="1 8">Metabolic intermediate biosynthesis; chorismate biosynthesis; chorismate from D-erythrose 4-phosphate and phosphoenolpyruvate: step 4/7.</text>
</comment>
<comment type="caution">
    <text evidence="12">The sequence shown here is derived from an EMBL/GenBank/DDBJ whole genome shotgun (WGS) entry which is preliminary data.</text>
</comment>
<dbReference type="CDD" id="cd01065">
    <property type="entry name" value="NAD_bind_Shikimate_DH"/>
    <property type="match status" value="1"/>
</dbReference>
<evidence type="ECO:0000259" key="11">
    <source>
        <dbReference type="Pfam" id="PF18317"/>
    </source>
</evidence>
<feature type="active site" description="Proton acceptor" evidence="8">
    <location>
        <position position="65"/>
    </location>
</feature>
<evidence type="ECO:0000256" key="3">
    <source>
        <dbReference type="ARBA" id="ARBA00022605"/>
    </source>
</evidence>
<proteinExistence type="inferred from homology"/>
<comment type="function">
    <text evidence="8">Involved in the biosynthesis of the chorismate, which leads to the biosynthesis of aromatic amino acids. Catalyzes the reversible NADPH linked reduction of 3-dehydroshikimate (DHSA) to yield shikimate (SA).</text>
</comment>
<dbReference type="RefSeq" id="WP_216064970.1">
    <property type="nucleotide sequence ID" value="NZ_JAHKPP010000037.1"/>
</dbReference>
<organism evidence="12 13">
    <name type="scientific">Saccharophagus degradans</name>
    <dbReference type="NCBI Taxonomy" id="86304"/>
    <lineage>
        <taxon>Bacteria</taxon>
        <taxon>Pseudomonadati</taxon>
        <taxon>Pseudomonadota</taxon>
        <taxon>Gammaproteobacteria</taxon>
        <taxon>Cellvibrionales</taxon>
        <taxon>Cellvibrionaceae</taxon>
        <taxon>Saccharophagus</taxon>
    </lineage>
</organism>
<comment type="caution">
    <text evidence="8">Lacks conserved residue(s) required for the propagation of feature annotation.</text>
</comment>
<feature type="binding site" evidence="8">
    <location>
        <position position="245"/>
    </location>
    <ligand>
        <name>NADP(+)</name>
        <dbReference type="ChEBI" id="CHEBI:58349"/>
    </ligand>
</feature>
<feature type="binding site" evidence="8">
    <location>
        <begin position="14"/>
        <end position="16"/>
    </location>
    <ligand>
        <name>shikimate</name>
        <dbReference type="ChEBI" id="CHEBI:36208"/>
    </ligand>
</feature>
<feature type="domain" description="Shikimate dehydrogenase substrate binding N-terminal" evidence="10">
    <location>
        <begin position="6"/>
        <end position="88"/>
    </location>
</feature>
<evidence type="ECO:0000313" key="13">
    <source>
        <dbReference type="Proteomes" id="UP001169760"/>
    </source>
</evidence>
<dbReference type="Proteomes" id="UP001169760">
    <property type="component" value="Unassembled WGS sequence"/>
</dbReference>
<evidence type="ECO:0000259" key="9">
    <source>
        <dbReference type="Pfam" id="PF01488"/>
    </source>
</evidence>
<accession>A0AAW7X4W3</accession>
<feature type="domain" description="SDH C-terminal" evidence="11">
    <location>
        <begin position="245"/>
        <end position="275"/>
    </location>
</feature>
<evidence type="ECO:0000256" key="8">
    <source>
        <dbReference type="HAMAP-Rule" id="MF_00222"/>
    </source>
</evidence>
<sequence length="278" mass="29356">MDTYMVVGNPIAQSKSPLIHTMFAAQTEQQLEYSRQLLEPGEFDAAAKTFFAGQGKGINITMPFKQDAYNFADELSPRALSAGAVNTLIKREDGSILGENTDGVGLINDITDNLNWTLSGRKVLIIGAGGAVGGILLPLMEQNPAEVLIVNRTASKAEELAARFASMGNIRGAGYGELSAAEGGSCSAFDVIINGTSTSLTGDLPPIPPAVITNTSCVYDMVYGTEPTPFMVWAQNHGAAATADGLGMLVGQAAESFYLWRGIRPDIAPVMAALRHSR</sequence>
<dbReference type="GO" id="GO:0008652">
    <property type="term" value="P:amino acid biosynthetic process"/>
    <property type="evidence" value="ECO:0007669"/>
    <property type="project" value="UniProtKB-KW"/>
</dbReference>
<feature type="domain" description="Quinate/shikimate 5-dehydrogenase/glutamyl-tRNA reductase" evidence="9">
    <location>
        <begin position="117"/>
        <end position="197"/>
    </location>
</feature>
<dbReference type="GO" id="GO:0019632">
    <property type="term" value="P:shikimate metabolic process"/>
    <property type="evidence" value="ECO:0007669"/>
    <property type="project" value="InterPro"/>
</dbReference>
<dbReference type="EC" id="1.1.1.25" evidence="2 8"/>
<feature type="binding site" evidence="8">
    <location>
        <begin position="127"/>
        <end position="131"/>
    </location>
    <ligand>
        <name>NADP(+)</name>
        <dbReference type="ChEBI" id="CHEBI:58349"/>
    </ligand>
</feature>
<dbReference type="AlphaFoldDB" id="A0AAW7X4W3"/>
<feature type="binding site" evidence="8">
    <location>
        <position position="102"/>
    </location>
    <ligand>
        <name>shikimate</name>
        <dbReference type="ChEBI" id="CHEBI:36208"/>
    </ligand>
</feature>
<comment type="similarity">
    <text evidence="8">Belongs to the shikimate dehydrogenase family.</text>
</comment>
<dbReference type="NCBIfam" id="NF001310">
    <property type="entry name" value="PRK00258.1-2"/>
    <property type="match status" value="1"/>
</dbReference>
<dbReference type="PANTHER" id="PTHR21089">
    <property type="entry name" value="SHIKIMATE DEHYDROGENASE"/>
    <property type="match status" value="1"/>
</dbReference>
<dbReference type="PANTHER" id="PTHR21089:SF1">
    <property type="entry name" value="BIFUNCTIONAL 3-DEHYDROQUINATE DEHYDRATASE_SHIKIMATE DEHYDROGENASE, CHLOROPLASTIC"/>
    <property type="match status" value="1"/>
</dbReference>
<protein>
    <recommendedName>
        <fullName evidence="2 8">Shikimate dehydrogenase (NADP(+))</fullName>
        <shortName evidence="8">SDH</shortName>
        <ecNumber evidence="2 8">1.1.1.25</ecNumber>
    </recommendedName>
</protein>
<gene>
    <name evidence="8 12" type="primary">aroE</name>
    <name evidence="12" type="ORF">Q4521_09475</name>
</gene>
<evidence type="ECO:0000313" key="12">
    <source>
        <dbReference type="EMBL" id="MDO6422703.1"/>
    </source>
</evidence>
<dbReference type="GO" id="GO:0009423">
    <property type="term" value="P:chorismate biosynthetic process"/>
    <property type="evidence" value="ECO:0007669"/>
    <property type="project" value="UniProtKB-UniRule"/>
</dbReference>
<feature type="binding site" evidence="8">
    <location>
        <position position="252"/>
    </location>
    <ligand>
        <name>shikimate</name>
        <dbReference type="ChEBI" id="CHEBI:36208"/>
    </ligand>
</feature>
<keyword evidence="4 8" id="KW-0521">NADP</keyword>
<dbReference type="InterPro" id="IPR041121">
    <property type="entry name" value="SDH_C"/>
</dbReference>
<dbReference type="EMBL" id="JAUOPB010000006">
    <property type="protein sequence ID" value="MDO6422703.1"/>
    <property type="molecule type" value="Genomic_DNA"/>
</dbReference>
<evidence type="ECO:0000256" key="4">
    <source>
        <dbReference type="ARBA" id="ARBA00022857"/>
    </source>
</evidence>
<dbReference type="NCBIfam" id="TIGR00507">
    <property type="entry name" value="aroE"/>
    <property type="match status" value="1"/>
</dbReference>
<dbReference type="InterPro" id="IPR013708">
    <property type="entry name" value="Shikimate_DH-bd_N"/>
</dbReference>
<dbReference type="HAMAP" id="MF_00222">
    <property type="entry name" value="Shikimate_DH_AroE"/>
    <property type="match status" value="1"/>
</dbReference>
<dbReference type="InterPro" id="IPR011342">
    <property type="entry name" value="Shikimate_DH"/>
</dbReference>
<feature type="binding site" evidence="8">
    <location>
        <position position="61"/>
    </location>
    <ligand>
        <name>shikimate</name>
        <dbReference type="ChEBI" id="CHEBI:36208"/>
    </ligand>
</feature>
<reference evidence="12" key="1">
    <citation type="submission" date="2023-07" db="EMBL/GenBank/DDBJ databases">
        <title>Genome content predicts the carbon catabolic preferences of heterotrophic bacteria.</title>
        <authorList>
            <person name="Gralka M."/>
        </authorList>
    </citation>
    <scope>NUCLEOTIDE SEQUENCE</scope>
    <source>
        <strain evidence="12">I3M17_2</strain>
    </source>
</reference>
<feature type="binding site" evidence="8">
    <location>
        <position position="223"/>
    </location>
    <ligand>
        <name>shikimate</name>
        <dbReference type="ChEBI" id="CHEBI:36208"/>
    </ligand>
</feature>
<dbReference type="GO" id="GO:0009073">
    <property type="term" value="P:aromatic amino acid family biosynthetic process"/>
    <property type="evidence" value="ECO:0007669"/>
    <property type="project" value="UniProtKB-KW"/>
</dbReference>
<dbReference type="GO" id="GO:0004764">
    <property type="term" value="F:shikimate 3-dehydrogenase (NADP+) activity"/>
    <property type="evidence" value="ECO:0007669"/>
    <property type="project" value="UniProtKB-UniRule"/>
</dbReference>
<dbReference type="Pfam" id="PF18317">
    <property type="entry name" value="SDH_C"/>
    <property type="match status" value="1"/>
</dbReference>
<dbReference type="GO" id="GO:0050661">
    <property type="term" value="F:NADP binding"/>
    <property type="evidence" value="ECO:0007669"/>
    <property type="project" value="InterPro"/>
</dbReference>
<feature type="binding site" evidence="8">
    <location>
        <position position="221"/>
    </location>
    <ligand>
        <name>NADP(+)</name>
        <dbReference type="ChEBI" id="CHEBI:58349"/>
    </ligand>
</feature>
<feature type="binding site" evidence="8">
    <location>
        <position position="86"/>
    </location>
    <ligand>
        <name>shikimate</name>
        <dbReference type="ChEBI" id="CHEBI:36208"/>
    </ligand>
</feature>
<dbReference type="FunFam" id="3.40.50.10860:FF:000006">
    <property type="entry name" value="Shikimate dehydrogenase (NADP(+))"/>
    <property type="match status" value="1"/>
</dbReference>
<keyword evidence="5 8" id="KW-0560">Oxidoreductase</keyword>
<name>A0AAW7X4W3_9GAMM</name>
<evidence type="ECO:0000256" key="6">
    <source>
        <dbReference type="ARBA" id="ARBA00023141"/>
    </source>
</evidence>
<feature type="binding site" evidence="8">
    <location>
        <begin position="151"/>
        <end position="156"/>
    </location>
    <ligand>
        <name>NADP(+)</name>
        <dbReference type="ChEBI" id="CHEBI:58349"/>
    </ligand>
</feature>
<dbReference type="InterPro" id="IPR022893">
    <property type="entry name" value="Shikimate_DH_fam"/>
</dbReference>
<keyword evidence="6 8" id="KW-0057">Aromatic amino acid biosynthesis</keyword>
<evidence type="ECO:0000256" key="2">
    <source>
        <dbReference type="ARBA" id="ARBA00012962"/>
    </source>
</evidence>
<keyword evidence="3 8" id="KW-0028">Amino-acid biosynthesis</keyword>
<evidence type="ECO:0000256" key="1">
    <source>
        <dbReference type="ARBA" id="ARBA00004871"/>
    </source>
</evidence>
<dbReference type="InterPro" id="IPR006151">
    <property type="entry name" value="Shikm_DH/Glu-tRNA_Rdtase"/>
</dbReference>
<dbReference type="GO" id="GO:0005829">
    <property type="term" value="C:cytosol"/>
    <property type="evidence" value="ECO:0007669"/>
    <property type="project" value="TreeGrafter"/>
</dbReference>
<dbReference type="Pfam" id="PF01488">
    <property type="entry name" value="Shikimate_DH"/>
    <property type="match status" value="1"/>
</dbReference>
<evidence type="ECO:0000256" key="5">
    <source>
        <dbReference type="ARBA" id="ARBA00023002"/>
    </source>
</evidence>
<dbReference type="Pfam" id="PF08501">
    <property type="entry name" value="Shikimate_dh_N"/>
    <property type="match status" value="1"/>
</dbReference>
<comment type="catalytic activity">
    <reaction evidence="7 8">
        <text>shikimate + NADP(+) = 3-dehydroshikimate + NADPH + H(+)</text>
        <dbReference type="Rhea" id="RHEA:17737"/>
        <dbReference type="ChEBI" id="CHEBI:15378"/>
        <dbReference type="ChEBI" id="CHEBI:16630"/>
        <dbReference type="ChEBI" id="CHEBI:36208"/>
        <dbReference type="ChEBI" id="CHEBI:57783"/>
        <dbReference type="ChEBI" id="CHEBI:58349"/>
        <dbReference type="EC" id="1.1.1.25"/>
    </reaction>
</comment>
<evidence type="ECO:0000256" key="7">
    <source>
        <dbReference type="ARBA" id="ARBA00049442"/>
    </source>
</evidence>
<comment type="subunit">
    <text evidence="8">Homodimer.</text>
</comment>